<dbReference type="AlphaFoldDB" id="A0A6N7PTG6"/>
<proteinExistence type="predicted"/>
<evidence type="ECO:0008006" key="4">
    <source>
        <dbReference type="Google" id="ProtNLM"/>
    </source>
</evidence>
<keyword evidence="3" id="KW-1185">Reference proteome</keyword>
<sequence length="181" mass="19862">MKTKASIHGLAALAALLACACGTEPLDRRSLACSNVAVNQDYHPVKGKLDVMMKEGPPPSEQWLLAAQTTYGAKVNGCALFEGVERWTISLDFVLQSDITSETKVNSEGIEPPYFIGAVSIRDAKSQPQELFTFGGILTPGGEVLVQEYSREDRRLRATARGYFDFDIDVTWTEEALTEED</sequence>
<accession>A0A6N7PTG6</accession>
<name>A0A6N7PTG6_9BACT</name>
<evidence type="ECO:0000256" key="1">
    <source>
        <dbReference type="SAM" id="SignalP"/>
    </source>
</evidence>
<dbReference type="RefSeq" id="WP_153822143.1">
    <property type="nucleotide sequence ID" value="NZ_WJIE01000007.1"/>
</dbReference>
<evidence type="ECO:0000313" key="3">
    <source>
        <dbReference type="Proteomes" id="UP000440224"/>
    </source>
</evidence>
<keyword evidence="1" id="KW-0732">Signal</keyword>
<dbReference type="PROSITE" id="PS51257">
    <property type="entry name" value="PROKAR_LIPOPROTEIN"/>
    <property type="match status" value="1"/>
</dbReference>
<organism evidence="2 3">
    <name type="scientific">Polyangium spumosum</name>
    <dbReference type="NCBI Taxonomy" id="889282"/>
    <lineage>
        <taxon>Bacteria</taxon>
        <taxon>Pseudomonadati</taxon>
        <taxon>Myxococcota</taxon>
        <taxon>Polyangia</taxon>
        <taxon>Polyangiales</taxon>
        <taxon>Polyangiaceae</taxon>
        <taxon>Polyangium</taxon>
    </lineage>
</organism>
<feature type="signal peptide" evidence="1">
    <location>
        <begin position="1"/>
        <end position="20"/>
    </location>
</feature>
<dbReference type="Proteomes" id="UP000440224">
    <property type="component" value="Unassembled WGS sequence"/>
</dbReference>
<protein>
    <recommendedName>
        <fullName evidence="4">Lipoprotein</fullName>
    </recommendedName>
</protein>
<dbReference type="EMBL" id="WJIE01000007">
    <property type="protein sequence ID" value="MRG95348.1"/>
    <property type="molecule type" value="Genomic_DNA"/>
</dbReference>
<evidence type="ECO:0000313" key="2">
    <source>
        <dbReference type="EMBL" id="MRG95348.1"/>
    </source>
</evidence>
<reference evidence="2 3" key="1">
    <citation type="submission" date="2019-10" db="EMBL/GenBank/DDBJ databases">
        <title>A soil myxobacterium in the family Polyangiaceae.</title>
        <authorList>
            <person name="Li Y."/>
            <person name="Wang J."/>
        </authorList>
    </citation>
    <scope>NUCLEOTIDE SEQUENCE [LARGE SCALE GENOMIC DNA]</scope>
    <source>
        <strain evidence="2 3">DSM 14734</strain>
    </source>
</reference>
<gene>
    <name evidence="2" type="ORF">GF068_26025</name>
</gene>
<comment type="caution">
    <text evidence="2">The sequence shown here is derived from an EMBL/GenBank/DDBJ whole genome shotgun (WGS) entry which is preliminary data.</text>
</comment>
<feature type="chain" id="PRO_5026948470" description="Lipoprotein" evidence="1">
    <location>
        <begin position="21"/>
        <end position="181"/>
    </location>
</feature>